<organism evidence="2 3">
    <name type="scientific">Ignelater luminosus</name>
    <name type="common">Cucubano</name>
    <name type="synonym">Pyrophorus luminosus</name>
    <dbReference type="NCBI Taxonomy" id="2038154"/>
    <lineage>
        <taxon>Eukaryota</taxon>
        <taxon>Metazoa</taxon>
        <taxon>Ecdysozoa</taxon>
        <taxon>Arthropoda</taxon>
        <taxon>Hexapoda</taxon>
        <taxon>Insecta</taxon>
        <taxon>Pterygota</taxon>
        <taxon>Neoptera</taxon>
        <taxon>Endopterygota</taxon>
        <taxon>Coleoptera</taxon>
        <taxon>Polyphaga</taxon>
        <taxon>Elateriformia</taxon>
        <taxon>Elateroidea</taxon>
        <taxon>Elateridae</taxon>
        <taxon>Agrypninae</taxon>
        <taxon>Pyrophorini</taxon>
        <taxon>Ignelater</taxon>
    </lineage>
</organism>
<dbReference type="AlphaFoldDB" id="A0A8K0CSA0"/>
<gene>
    <name evidence="2" type="ORF">ILUMI_16460</name>
</gene>
<feature type="compositionally biased region" description="Basic and acidic residues" evidence="1">
    <location>
        <begin position="79"/>
        <end position="104"/>
    </location>
</feature>
<evidence type="ECO:0000256" key="1">
    <source>
        <dbReference type="SAM" id="MobiDB-lite"/>
    </source>
</evidence>
<reference evidence="2" key="1">
    <citation type="submission" date="2019-08" db="EMBL/GenBank/DDBJ databases">
        <title>The genome of the North American firefly Photinus pyralis.</title>
        <authorList>
            <consortium name="Photinus pyralis genome working group"/>
            <person name="Fallon T.R."/>
            <person name="Sander Lower S.E."/>
            <person name="Weng J.-K."/>
        </authorList>
    </citation>
    <scope>NUCLEOTIDE SEQUENCE</scope>
    <source>
        <strain evidence="2">TRF0915ILg1</strain>
        <tissue evidence="2">Whole body</tissue>
    </source>
</reference>
<dbReference type="Proteomes" id="UP000801492">
    <property type="component" value="Unassembled WGS sequence"/>
</dbReference>
<evidence type="ECO:0000313" key="2">
    <source>
        <dbReference type="EMBL" id="KAF2889713.1"/>
    </source>
</evidence>
<feature type="compositionally biased region" description="Polar residues" evidence="1">
    <location>
        <begin position="38"/>
        <end position="59"/>
    </location>
</feature>
<feature type="region of interest" description="Disordered" evidence="1">
    <location>
        <begin position="34"/>
        <end position="62"/>
    </location>
</feature>
<dbReference type="EMBL" id="VTPC01063465">
    <property type="protein sequence ID" value="KAF2889713.1"/>
    <property type="molecule type" value="Genomic_DNA"/>
</dbReference>
<accession>A0A8K0CSA0</accession>
<protein>
    <submittedName>
        <fullName evidence="2">Uncharacterized protein</fullName>
    </submittedName>
</protein>
<comment type="caution">
    <text evidence="2">The sequence shown here is derived from an EMBL/GenBank/DDBJ whole genome shotgun (WGS) entry which is preliminary data.</text>
</comment>
<feature type="region of interest" description="Disordered" evidence="1">
    <location>
        <begin position="79"/>
        <end position="112"/>
    </location>
</feature>
<keyword evidence="3" id="KW-1185">Reference proteome</keyword>
<evidence type="ECO:0000313" key="3">
    <source>
        <dbReference type="Proteomes" id="UP000801492"/>
    </source>
</evidence>
<sequence length="112" mass="12614">MGEIFLKKGNIDPEMLLSSETMVPIPQNVIVEDVKISPPTSGTEALPGSSGSRSETSTPYPKRFKLKYSRNSVLEKVRRNRLNYHERTLKIEGETGNSKKDTTSNRKKNSFN</sequence>
<name>A0A8K0CSA0_IGNLU</name>
<proteinExistence type="predicted"/>